<accession>A0A166ZSN0</accession>
<evidence type="ECO:0000256" key="2">
    <source>
        <dbReference type="ARBA" id="ARBA00023002"/>
    </source>
</evidence>
<dbReference type="PRINTS" id="PR00080">
    <property type="entry name" value="SDRFAMILY"/>
</dbReference>
<dbReference type="Gene3D" id="3.40.50.720">
    <property type="entry name" value="NAD(P)-binding Rossmann-like Domain"/>
    <property type="match status" value="1"/>
</dbReference>
<dbReference type="InterPro" id="IPR036291">
    <property type="entry name" value="NAD(P)-bd_dom_sf"/>
</dbReference>
<dbReference type="PANTHER" id="PTHR48107">
    <property type="entry name" value="NADPH-DEPENDENT ALDEHYDE REDUCTASE-LIKE PROTEIN, CHLOROPLASTIC-RELATED"/>
    <property type="match status" value="1"/>
</dbReference>
<dbReference type="InterPro" id="IPR002347">
    <property type="entry name" value="SDR_fam"/>
</dbReference>
<dbReference type="STRING" id="1573173.A0A166ZSN0"/>
<dbReference type="AlphaFoldDB" id="A0A166ZSN0"/>
<dbReference type="Proteomes" id="UP000076584">
    <property type="component" value="Unassembled WGS sequence"/>
</dbReference>
<gene>
    <name evidence="3" type="ORF">CI238_12421</name>
</gene>
<proteinExistence type="inferred from homology"/>
<name>A0A166ZSN0_COLIC</name>
<keyword evidence="4" id="KW-1185">Reference proteome</keyword>
<protein>
    <submittedName>
        <fullName evidence="3">Short-chain dehydrogenase reductase sdr</fullName>
    </submittedName>
</protein>
<dbReference type="CDD" id="cd05233">
    <property type="entry name" value="SDR_c"/>
    <property type="match status" value="1"/>
</dbReference>
<comment type="caution">
    <text evidence="3">The sequence shown here is derived from an EMBL/GenBank/DDBJ whole genome shotgun (WGS) entry which is preliminary data.</text>
</comment>
<evidence type="ECO:0000313" key="3">
    <source>
        <dbReference type="EMBL" id="KZL79313.1"/>
    </source>
</evidence>
<keyword evidence="2" id="KW-0560">Oxidoreductase</keyword>
<evidence type="ECO:0000313" key="4">
    <source>
        <dbReference type="Proteomes" id="UP000076584"/>
    </source>
</evidence>
<reference evidence="3 4" key="1">
    <citation type="submission" date="2015-06" db="EMBL/GenBank/DDBJ databases">
        <title>Survival trade-offs in plant roots during colonization by closely related pathogenic and mutualistic fungi.</title>
        <authorList>
            <person name="Hacquard S."/>
            <person name="Kracher B."/>
            <person name="Hiruma K."/>
            <person name="Weinman A."/>
            <person name="Muench P."/>
            <person name="Garrido Oter R."/>
            <person name="Ver Loren van Themaat E."/>
            <person name="Dallerey J.-F."/>
            <person name="Damm U."/>
            <person name="Henrissat B."/>
            <person name="Lespinet O."/>
            <person name="Thon M."/>
            <person name="Kemen E."/>
            <person name="McHardy A.C."/>
            <person name="Schulze-Lefert P."/>
            <person name="O'Connell R.J."/>
        </authorList>
    </citation>
    <scope>NUCLEOTIDE SEQUENCE [LARGE SCALE GENOMIC DNA]</scope>
    <source>
        <strain evidence="3 4">MAFF 238704</strain>
    </source>
</reference>
<dbReference type="Pfam" id="PF13561">
    <property type="entry name" value="adh_short_C2"/>
    <property type="match status" value="1"/>
</dbReference>
<dbReference type="OrthoDB" id="47007at2759"/>
<sequence length="276" mass="29133">MSTPLSAPEPWSLAGKTAIVTGASRGIGRAIALHFARKGLSKIAITYMANRDAAQATLDECRKLGIKHSIAIQADALDPDFGKKIIPQVLQGLETTTIDILINNAVLADPTAAKPISETSLKNFSEIMQANVYAPVSLTVELMPYLPTYGGRVVNISSCASKQANSDPTITYGASKATLDSFMRSFAGSFAQEKGATFNSVIVGLTATDTWNQNKDLLGPDFLKEQLLDTSAADRIGVPEDIAYIVGFLASEEGRWVNGAAVSANGGNRKVLAALG</sequence>
<dbReference type="PRINTS" id="PR00081">
    <property type="entry name" value="GDHRDH"/>
</dbReference>
<comment type="similarity">
    <text evidence="1">Belongs to the short-chain dehydrogenases/reductases (SDR) family.</text>
</comment>
<dbReference type="EMBL" id="LFIW01002119">
    <property type="protein sequence ID" value="KZL79313.1"/>
    <property type="molecule type" value="Genomic_DNA"/>
</dbReference>
<dbReference type="GO" id="GO:0016614">
    <property type="term" value="F:oxidoreductase activity, acting on CH-OH group of donors"/>
    <property type="evidence" value="ECO:0007669"/>
    <property type="project" value="UniProtKB-ARBA"/>
</dbReference>
<evidence type="ECO:0000256" key="1">
    <source>
        <dbReference type="ARBA" id="ARBA00006484"/>
    </source>
</evidence>
<dbReference type="SUPFAM" id="SSF51735">
    <property type="entry name" value="NAD(P)-binding Rossmann-fold domains"/>
    <property type="match status" value="1"/>
</dbReference>
<organism evidence="3 4">
    <name type="scientific">Colletotrichum incanum</name>
    <name type="common">Soybean anthracnose fungus</name>
    <dbReference type="NCBI Taxonomy" id="1573173"/>
    <lineage>
        <taxon>Eukaryota</taxon>
        <taxon>Fungi</taxon>
        <taxon>Dikarya</taxon>
        <taxon>Ascomycota</taxon>
        <taxon>Pezizomycotina</taxon>
        <taxon>Sordariomycetes</taxon>
        <taxon>Hypocreomycetidae</taxon>
        <taxon>Glomerellales</taxon>
        <taxon>Glomerellaceae</taxon>
        <taxon>Colletotrichum</taxon>
        <taxon>Colletotrichum spaethianum species complex</taxon>
    </lineage>
</organism>